<protein>
    <submittedName>
        <fullName evidence="8">DNA recombination protein RmuC</fullName>
    </submittedName>
</protein>
<evidence type="ECO:0000313" key="8">
    <source>
        <dbReference type="EMBL" id="SDO03483.1"/>
    </source>
</evidence>
<reference evidence="9" key="1">
    <citation type="submission" date="2016-10" db="EMBL/GenBank/DDBJ databases">
        <authorList>
            <person name="Varghese N."/>
            <person name="Submissions S."/>
        </authorList>
    </citation>
    <scope>NUCLEOTIDE SEQUENCE [LARGE SCALE GENOMIC DNA]</scope>
    <source>
        <strain evidence="9">CGMCC 1.6444</strain>
    </source>
</reference>
<dbReference type="PANTHER" id="PTHR30563:SF0">
    <property type="entry name" value="DNA RECOMBINATION PROTEIN RMUC"/>
    <property type="match status" value="1"/>
</dbReference>
<dbReference type="OrthoDB" id="9765111at2"/>
<proteinExistence type="inferred from homology"/>
<evidence type="ECO:0000256" key="7">
    <source>
        <dbReference type="SAM" id="Phobius"/>
    </source>
</evidence>
<feature type="compositionally biased region" description="Basic and acidic residues" evidence="6">
    <location>
        <begin position="474"/>
        <end position="484"/>
    </location>
</feature>
<organism evidence="8 9">
    <name type="scientific">Halomonas shengliensis</name>
    <dbReference type="NCBI Taxonomy" id="419597"/>
    <lineage>
        <taxon>Bacteria</taxon>
        <taxon>Pseudomonadati</taxon>
        <taxon>Pseudomonadota</taxon>
        <taxon>Gammaproteobacteria</taxon>
        <taxon>Oceanospirillales</taxon>
        <taxon>Halomonadaceae</taxon>
        <taxon>Halomonas</taxon>
    </lineage>
</organism>
<accession>A0A1H0G996</accession>
<dbReference type="Proteomes" id="UP000199075">
    <property type="component" value="Unassembled WGS sequence"/>
</dbReference>
<comment type="function">
    <text evidence="1">Involved in DNA recombination.</text>
</comment>
<evidence type="ECO:0000256" key="6">
    <source>
        <dbReference type="SAM" id="MobiDB-lite"/>
    </source>
</evidence>
<dbReference type="GO" id="GO:0006310">
    <property type="term" value="P:DNA recombination"/>
    <property type="evidence" value="ECO:0007669"/>
    <property type="project" value="UniProtKB-KW"/>
</dbReference>
<feature type="region of interest" description="Disordered" evidence="6">
    <location>
        <begin position="465"/>
        <end position="484"/>
    </location>
</feature>
<dbReference type="PANTHER" id="PTHR30563">
    <property type="entry name" value="DNA RECOMBINATION PROTEIN RMUC"/>
    <property type="match status" value="1"/>
</dbReference>
<dbReference type="STRING" id="419597.SAMN04487957_103118"/>
<feature type="coiled-coil region" evidence="5">
    <location>
        <begin position="189"/>
        <end position="216"/>
    </location>
</feature>
<evidence type="ECO:0000256" key="4">
    <source>
        <dbReference type="ARBA" id="ARBA00023172"/>
    </source>
</evidence>
<evidence type="ECO:0000256" key="5">
    <source>
        <dbReference type="SAM" id="Coils"/>
    </source>
</evidence>
<dbReference type="AlphaFoldDB" id="A0A1H0G996"/>
<dbReference type="EMBL" id="FNIV01000003">
    <property type="protein sequence ID" value="SDO03483.1"/>
    <property type="molecule type" value="Genomic_DNA"/>
</dbReference>
<gene>
    <name evidence="8" type="ORF">SAMN04487957_103118</name>
</gene>
<keyword evidence="4" id="KW-0233">DNA recombination</keyword>
<keyword evidence="7" id="KW-0812">Transmembrane</keyword>
<keyword evidence="3 5" id="KW-0175">Coiled coil</keyword>
<evidence type="ECO:0000256" key="2">
    <source>
        <dbReference type="ARBA" id="ARBA00009840"/>
    </source>
</evidence>
<feature type="transmembrane region" description="Helical" evidence="7">
    <location>
        <begin position="20"/>
        <end position="37"/>
    </location>
</feature>
<evidence type="ECO:0000256" key="1">
    <source>
        <dbReference type="ARBA" id="ARBA00003416"/>
    </source>
</evidence>
<evidence type="ECO:0000256" key="3">
    <source>
        <dbReference type="ARBA" id="ARBA00023054"/>
    </source>
</evidence>
<sequence>MPQPDDATVELLQTLDTTHLILGLATFAAGLAIAFALQQRRIAATRRERDDLRGELHAQQLEAREQVVALQVAEGEVETQREANREQQGEVQRLREAYYALRQAHGELTTRLEDKEAHFARQLEWMEESKGQLKVEFENLANELLEQKGKAFSSLSERNLQGLLRPFQEEIKGFREKVETLHHQETAQRASLTTELRHLQQLNRDITDQAARLTEALKGQKKVQGNWGELMLENVLDSAGLRPGEDYQREKSFTTEAGKRRPDALVYLPEGRHLVIDAKTSLAAYLEYVNAEDEATRRRALADHARAVGERIEELADKHYYDLPGLNSPEVVIMFIPVESAYIEALRHDAILYQRAVERNVLVATPTTLLTSLNIVGQLWRFENQSRHSAELARKAERFHSKLATFLDSMQDVGRKLDGARESYDRALGQLVNGRGNLVKQASEFRELGVAVKKELPAEVLERARLEVGTATPGDERSDDRQQG</sequence>
<comment type="similarity">
    <text evidence="2">Belongs to the RmuC family.</text>
</comment>
<dbReference type="RefSeq" id="WP_089677427.1">
    <property type="nucleotide sequence ID" value="NZ_FNIV01000003.1"/>
</dbReference>
<name>A0A1H0G996_9GAMM</name>
<evidence type="ECO:0000313" key="9">
    <source>
        <dbReference type="Proteomes" id="UP000199075"/>
    </source>
</evidence>
<keyword evidence="7" id="KW-0472">Membrane</keyword>
<keyword evidence="9" id="KW-1185">Reference proteome</keyword>
<dbReference type="Pfam" id="PF02646">
    <property type="entry name" value="RmuC"/>
    <property type="match status" value="1"/>
</dbReference>
<dbReference type="InterPro" id="IPR003798">
    <property type="entry name" value="DNA_recombination_RmuC"/>
</dbReference>
<keyword evidence="7" id="KW-1133">Transmembrane helix</keyword>
<feature type="coiled-coil region" evidence="5">
    <location>
        <begin position="42"/>
        <end position="97"/>
    </location>
</feature>